<name>A0ABW7HS28_9ACTN</name>
<gene>
    <name evidence="1" type="ORF">ACG5V6_10195</name>
</gene>
<evidence type="ECO:0000313" key="1">
    <source>
        <dbReference type="EMBL" id="MFH0248580.1"/>
    </source>
</evidence>
<evidence type="ECO:0000313" key="2">
    <source>
        <dbReference type="Proteomes" id="UP001607069"/>
    </source>
</evidence>
<reference evidence="1 2" key="1">
    <citation type="submission" date="2024-10" db="EMBL/GenBank/DDBJ databases">
        <authorList>
            <person name="Cho J.-C."/>
        </authorList>
    </citation>
    <scope>NUCLEOTIDE SEQUENCE [LARGE SCALE GENOMIC DNA]</scope>
    <source>
        <strain evidence="1 2">KCTC29696</strain>
    </source>
</reference>
<dbReference type="Proteomes" id="UP001607069">
    <property type="component" value="Unassembled WGS sequence"/>
</dbReference>
<protein>
    <submittedName>
        <fullName evidence="1">Uncharacterized protein</fullName>
    </submittedName>
</protein>
<dbReference type="RefSeq" id="WP_279951493.1">
    <property type="nucleotide sequence ID" value="NZ_BAABEN010000028.1"/>
</dbReference>
<organism evidence="1 2">
    <name type="scientific">Streptomyces chitinivorans</name>
    <dbReference type="NCBI Taxonomy" id="1257027"/>
    <lineage>
        <taxon>Bacteria</taxon>
        <taxon>Bacillati</taxon>
        <taxon>Actinomycetota</taxon>
        <taxon>Actinomycetes</taxon>
        <taxon>Kitasatosporales</taxon>
        <taxon>Streptomycetaceae</taxon>
        <taxon>Streptomyces</taxon>
    </lineage>
</organism>
<proteinExistence type="predicted"/>
<dbReference type="EMBL" id="JBIHMK010000028">
    <property type="protein sequence ID" value="MFH0248580.1"/>
    <property type="molecule type" value="Genomic_DNA"/>
</dbReference>
<accession>A0ABW7HS28</accession>
<keyword evidence="2" id="KW-1185">Reference proteome</keyword>
<comment type="caution">
    <text evidence="1">The sequence shown here is derived from an EMBL/GenBank/DDBJ whole genome shotgun (WGS) entry which is preliminary data.</text>
</comment>
<sequence length="146" mass="16431">MKFIGFFREMHGEERRRGESLLEAARIQGDYDTAGMTSYLASGHPVLDVMEATSDLIGNKFHSPGGASVVTDGKYAWRADLVEYVRHYRINLPQEFVQWVDGNSYEVPEVDQQDLIDISVPVNHFLGFNVDPGAGPRRKREGKNTS</sequence>